<evidence type="ECO:0000313" key="2">
    <source>
        <dbReference type="EMBL" id="PZR00758.1"/>
    </source>
</evidence>
<evidence type="ECO:0000313" key="3">
    <source>
        <dbReference type="Proteomes" id="UP000248975"/>
    </source>
</evidence>
<sequence length="348" mass="38070">MFKGRLSAFSHYARPCSQRAQHGSTPRLQPGIVAAPSPEVAMPDFTCRPARPEDMEAAYVVFRRALYDHLFRIKLVTEEERDDPPIASAWVRQGGWVVHLWNTAAENWVAVDDGGRVIGWALSVERDRHLELAIFFVEPGVQAKGIGRALLGHAFPKRDGLHRSILATHDPRALKLYLQTGVGLATTAVDCLVAGGPRTVETDLVFEEAEGIGEALALEAQILGFRREVDLAFLKTERRLWIARRGGQAVGYAFGPPLGGTEEENFPPGPGPMGALREEDIPALLDHVLAGGEPGADLAITLPMANGVAVRHLLGRGARFDTFFVAVLSDDPNLRLNRYVHTSPQFLL</sequence>
<feature type="domain" description="N-acetyltransferase" evidence="1">
    <location>
        <begin position="45"/>
        <end position="247"/>
    </location>
</feature>
<dbReference type="CDD" id="cd04301">
    <property type="entry name" value="NAT_SF"/>
    <property type="match status" value="1"/>
</dbReference>
<dbReference type="EMBL" id="QFQS01000001">
    <property type="protein sequence ID" value="PZR00758.1"/>
    <property type="molecule type" value="Genomic_DNA"/>
</dbReference>
<dbReference type="Proteomes" id="UP000248975">
    <property type="component" value="Unassembled WGS sequence"/>
</dbReference>
<dbReference type="SUPFAM" id="SSF55729">
    <property type="entry name" value="Acyl-CoA N-acyltransferases (Nat)"/>
    <property type="match status" value="1"/>
</dbReference>
<accession>A0A2W5TX63</accession>
<dbReference type="Gene3D" id="3.40.630.30">
    <property type="match status" value="1"/>
</dbReference>
<protein>
    <recommendedName>
        <fullName evidence="1">N-acetyltransferase domain-containing protein</fullName>
    </recommendedName>
</protein>
<name>A0A2W5TX63_CERSP</name>
<reference evidence="2 3" key="1">
    <citation type="submission" date="2017-08" db="EMBL/GenBank/DDBJ databases">
        <title>Infants hospitalized years apart are colonized by the same room-sourced microbial strains.</title>
        <authorList>
            <person name="Brooks B."/>
            <person name="Olm M.R."/>
            <person name="Firek B.A."/>
            <person name="Baker R."/>
            <person name="Thomas B.C."/>
            <person name="Morowitz M.J."/>
            <person name="Banfield J.F."/>
        </authorList>
    </citation>
    <scope>NUCLEOTIDE SEQUENCE [LARGE SCALE GENOMIC DNA]</scope>
    <source>
        <strain evidence="2">S2_003_000_R2_11</strain>
    </source>
</reference>
<gene>
    <name evidence="2" type="ORF">DI533_09580</name>
</gene>
<dbReference type="GO" id="GO:0016747">
    <property type="term" value="F:acyltransferase activity, transferring groups other than amino-acyl groups"/>
    <property type="evidence" value="ECO:0007669"/>
    <property type="project" value="InterPro"/>
</dbReference>
<comment type="caution">
    <text evidence="2">The sequence shown here is derived from an EMBL/GenBank/DDBJ whole genome shotgun (WGS) entry which is preliminary data.</text>
</comment>
<dbReference type="AlphaFoldDB" id="A0A2W5TX63"/>
<evidence type="ECO:0000259" key="1">
    <source>
        <dbReference type="PROSITE" id="PS51186"/>
    </source>
</evidence>
<dbReference type="InterPro" id="IPR000182">
    <property type="entry name" value="GNAT_dom"/>
</dbReference>
<dbReference type="InterPro" id="IPR016181">
    <property type="entry name" value="Acyl_CoA_acyltransferase"/>
</dbReference>
<dbReference type="Pfam" id="PF00583">
    <property type="entry name" value="Acetyltransf_1"/>
    <property type="match status" value="1"/>
</dbReference>
<dbReference type="PROSITE" id="PS51186">
    <property type="entry name" value="GNAT"/>
    <property type="match status" value="1"/>
</dbReference>
<organism evidence="2 3">
    <name type="scientific">Cereibacter sphaeroides</name>
    <name type="common">Rhodobacter sphaeroides</name>
    <dbReference type="NCBI Taxonomy" id="1063"/>
    <lineage>
        <taxon>Bacteria</taxon>
        <taxon>Pseudomonadati</taxon>
        <taxon>Pseudomonadota</taxon>
        <taxon>Alphaproteobacteria</taxon>
        <taxon>Rhodobacterales</taxon>
        <taxon>Paracoccaceae</taxon>
        <taxon>Cereibacter</taxon>
    </lineage>
</organism>
<proteinExistence type="predicted"/>